<comment type="similarity">
    <text evidence="2">Belongs to the protease PrsW family.</text>
</comment>
<feature type="transmembrane region" description="Helical" evidence="10">
    <location>
        <begin position="12"/>
        <end position="30"/>
    </location>
</feature>
<organism evidence="11 12">
    <name type="scientific">Candidatus Staskawiczbacteria bacterium RIFCSPLOWO2_01_FULL_38_12b</name>
    <dbReference type="NCBI Taxonomy" id="1802214"/>
    <lineage>
        <taxon>Bacteria</taxon>
        <taxon>Candidatus Staskawicziibacteriota</taxon>
    </lineage>
</organism>
<keyword evidence="8 10" id="KW-1133">Transmembrane helix</keyword>
<proteinExistence type="inferred from homology"/>
<protein>
    <recommendedName>
        <fullName evidence="3">Protease PrsW</fullName>
    </recommendedName>
</protein>
<evidence type="ECO:0000256" key="6">
    <source>
        <dbReference type="ARBA" id="ARBA00022692"/>
    </source>
</evidence>
<keyword evidence="6 10" id="KW-0812">Transmembrane</keyword>
<dbReference type="Pfam" id="PF13367">
    <property type="entry name" value="PrsW-protease"/>
    <property type="match status" value="1"/>
</dbReference>
<keyword evidence="5" id="KW-0645">Protease</keyword>
<dbReference type="Proteomes" id="UP000176774">
    <property type="component" value="Unassembled WGS sequence"/>
</dbReference>
<feature type="transmembrane region" description="Helical" evidence="10">
    <location>
        <begin position="42"/>
        <end position="67"/>
    </location>
</feature>
<evidence type="ECO:0000256" key="2">
    <source>
        <dbReference type="ARBA" id="ARBA00009165"/>
    </source>
</evidence>
<feature type="transmembrane region" description="Helical" evidence="10">
    <location>
        <begin position="193"/>
        <end position="210"/>
    </location>
</feature>
<dbReference type="STRING" id="1802214.A2908_01985"/>
<dbReference type="PIRSF" id="PIRSF016933">
    <property type="entry name" value="PrsW"/>
    <property type="match status" value="1"/>
</dbReference>
<comment type="subcellular location">
    <subcellularLocation>
        <location evidence="1">Cell membrane</location>
        <topology evidence="1">Multi-pass membrane protein</topology>
    </subcellularLocation>
</comment>
<dbReference type="GO" id="GO:0008233">
    <property type="term" value="F:peptidase activity"/>
    <property type="evidence" value="ECO:0007669"/>
    <property type="project" value="UniProtKB-KW"/>
</dbReference>
<dbReference type="GO" id="GO:0005886">
    <property type="term" value="C:plasma membrane"/>
    <property type="evidence" value="ECO:0007669"/>
    <property type="project" value="UniProtKB-SubCell"/>
</dbReference>
<dbReference type="PANTHER" id="PTHR36844:SF1">
    <property type="entry name" value="PROTEASE PRSW"/>
    <property type="match status" value="1"/>
</dbReference>
<evidence type="ECO:0000256" key="5">
    <source>
        <dbReference type="ARBA" id="ARBA00022670"/>
    </source>
</evidence>
<keyword evidence="4" id="KW-1003">Cell membrane</keyword>
<evidence type="ECO:0000313" key="11">
    <source>
        <dbReference type="EMBL" id="OGZ73072.1"/>
    </source>
</evidence>
<accession>A0A1G2IEE2</accession>
<sequence>MFHEVMEYYRIPLYILFGILPSVAWLFYYLKKDLHPEPKRMIIKIFLMGSVITVPVLLIQIGLSLALHQLQNGEFFSQHFIILAIVKWFIVIAFTEELLKYLIVKVNIFDNYALDEPLDIMLYMMVAALGFAAVENILYLFSPLDVSSFDMLIKTTITISFIRFVGATLLHALCSGLTGYFIALSFLDPKKKVLLSIGGLGIATFLHGLYDFSIATLIYPINFLIPSMILFGLLLFIITAFDKVKKMKSICKI</sequence>
<evidence type="ECO:0000256" key="3">
    <source>
        <dbReference type="ARBA" id="ARBA00018997"/>
    </source>
</evidence>
<gene>
    <name evidence="11" type="ORF">A2908_01985</name>
</gene>
<dbReference type="EMBL" id="MHPA01000016">
    <property type="protein sequence ID" value="OGZ73072.1"/>
    <property type="molecule type" value="Genomic_DNA"/>
</dbReference>
<comment type="caution">
    <text evidence="11">The sequence shown here is derived from an EMBL/GenBank/DDBJ whole genome shotgun (WGS) entry which is preliminary data.</text>
</comment>
<evidence type="ECO:0000256" key="8">
    <source>
        <dbReference type="ARBA" id="ARBA00022989"/>
    </source>
</evidence>
<dbReference type="GO" id="GO:0006508">
    <property type="term" value="P:proteolysis"/>
    <property type="evidence" value="ECO:0007669"/>
    <property type="project" value="UniProtKB-KW"/>
</dbReference>
<feature type="transmembrane region" description="Helical" evidence="10">
    <location>
        <begin position="161"/>
        <end position="186"/>
    </location>
</feature>
<evidence type="ECO:0000256" key="1">
    <source>
        <dbReference type="ARBA" id="ARBA00004651"/>
    </source>
</evidence>
<dbReference type="AlphaFoldDB" id="A0A1G2IEE2"/>
<evidence type="ECO:0000256" key="10">
    <source>
        <dbReference type="SAM" id="Phobius"/>
    </source>
</evidence>
<keyword evidence="9 10" id="KW-0472">Membrane</keyword>
<dbReference type="InterPro" id="IPR023596">
    <property type="entry name" value="Peptidase_PrsW_arch/bac"/>
</dbReference>
<feature type="transmembrane region" description="Helical" evidence="10">
    <location>
        <begin position="216"/>
        <end position="238"/>
    </location>
</feature>
<name>A0A1G2IEE2_9BACT</name>
<evidence type="ECO:0000313" key="12">
    <source>
        <dbReference type="Proteomes" id="UP000176774"/>
    </source>
</evidence>
<evidence type="ECO:0000256" key="9">
    <source>
        <dbReference type="ARBA" id="ARBA00023136"/>
    </source>
</evidence>
<feature type="transmembrane region" description="Helical" evidence="10">
    <location>
        <begin position="120"/>
        <end position="141"/>
    </location>
</feature>
<dbReference type="InterPro" id="IPR026898">
    <property type="entry name" value="PrsW"/>
</dbReference>
<evidence type="ECO:0000256" key="7">
    <source>
        <dbReference type="ARBA" id="ARBA00022801"/>
    </source>
</evidence>
<dbReference type="PANTHER" id="PTHR36844">
    <property type="entry name" value="PROTEASE PRSW"/>
    <property type="match status" value="1"/>
</dbReference>
<reference evidence="11 12" key="1">
    <citation type="journal article" date="2016" name="Nat. Commun.">
        <title>Thousands of microbial genomes shed light on interconnected biogeochemical processes in an aquifer system.</title>
        <authorList>
            <person name="Anantharaman K."/>
            <person name="Brown C.T."/>
            <person name="Hug L.A."/>
            <person name="Sharon I."/>
            <person name="Castelle C.J."/>
            <person name="Probst A.J."/>
            <person name="Thomas B.C."/>
            <person name="Singh A."/>
            <person name="Wilkins M.J."/>
            <person name="Karaoz U."/>
            <person name="Brodie E.L."/>
            <person name="Williams K.H."/>
            <person name="Hubbard S.S."/>
            <person name="Banfield J.F."/>
        </authorList>
    </citation>
    <scope>NUCLEOTIDE SEQUENCE [LARGE SCALE GENOMIC DNA]</scope>
</reference>
<evidence type="ECO:0000256" key="4">
    <source>
        <dbReference type="ARBA" id="ARBA00022475"/>
    </source>
</evidence>
<feature type="transmembrane region" description="Helical" evidence="10">
    <location>
        <begin position="79"/>
        <end position="99"/>
    </location>
</feature>
<keyword evidence="7" id="KW-0378">Hydrolase</keyword>